<comment type="caution">
    <text evidence="3">The sequence shown here is derived from an EMBL/GenBank/DDBJ whole genome shotgun (WGS) entry which is preliminary data.</text>
</comment>
<dbReference type="AlphaFoldDB" id="A0A2S7X6L2"/>
<dbReference type="OrthoDB" id="5918687at2"/>
<dbReference type="EMBL" id="MSCP01000002">
    <property type="protein sequence ID" value="PQJ86993.1"/>
    <property type="molecule type" value="Genomic_DNA"/>
</dbReference>
<dbReference type="EMBL" id="BSOU01000002">
    <property type="protein sequence ID" value="GLR73877.1"/>
    <property type="molecule type" value="Genomic_DNA"/>
</dbReference>
<evidence type="ECO:0000313" key="4">
    <source>
        <dbReference type="Proteomes" id="UP000239273"/>
    </source>
</evidence>
<gene>
    <name evidence="3" type="ORF">BTO23_12745</name>
    <name evidence="2" type="ORF">GCM10007855_07510</name>
</gene>
<dbReference type="Proteomes" id="UP000239273">
    <property type="component" value="Unassembled WGS sequence"/>
</dbReference>
<evidence type="ECO:0000313" key="5">
    <source>
        <dbReference type="Proteomes" id="UP001156660"/>
    </source>
</evidence>
<reference evidence="5" key="3">
    <citation type="journal article" date="2019" name="Int. J. Syst. Evol. Microbiol.">
        <title>The Global Catalogue of Microorganisms (GCM) 10K type strain sequencing project: providing services to taxonomists for standard genome sequencing and annotation.</title>
        <authorList>
            <consortium name="The Broad Institute Genomics Platform"/>
            <consortium name="The Broad Institute Genome Sequencing Center for Infectious Disease"/>
            <person name="Wu L."/>
            <person name="Ma J."/>
        </authorList>
    </citation>
    <scope>NUCLEOTIDE SEQUENCE [LARGE SCALE GENOMIC DNA]</scope>
    <source>
        <strain evidence="5">NBRC 105001</strain>
    </source>
</reference>
<reference evidence="2" key="4">
    <citation type="submission" date="2023-01" db="EMBL/GenBank/DDBJ databases">
        <title>Draft genome sequence of Aliivibrio sifiae strain NBRC 105001.</title>
        <authorList>
            <person name="Sun Q."/>
            <person name="Mori K."/>
        </authorList>
    </citation>
    <scope>NUCLEOTIDE SEQUENCE</scope>
    <source>
        <strain evidence="2">NBRC 105001</strain>
    </source>
</reference>
<accession>A0A2S7X6L2</accession>
<evidence type="ECO:0000313" key="3">
    <source>
        <dbReference type="EMBL" id="PQJ86993.1"/>
    </source>
</evidence>
<feature type="signal peptide" evidence="1">
    <location>
        <begin position="1"/>
        <end position="19"/>
    </location>
</feature>
<dbReference type="RefSeq" id="WP_105063712.1">
    <property type="nucleotide sequence ID" value="NZ_BSOU01000002.1"/>
</dbReference>
<evidence type="ECO:0000256" key="1">
    <source>
        <dbReference type="SAM" id="SignalP"/>
    </source>
</evidence>
<keyword evidence="1" id="KW-0732">Signal</keyword>
<evidence type="ECO:0000313" key="2">
    <source>
        <dbReference type="EMBL" id="GLR73877.1"/>
    </source>
</evidence>
<protein>
    <submittedName>
        <fullName evidence="3">Uncharacterized protein</fullName>
    </submittedName>
</protein>
<reference evidence="2" key="1">
    <citation type="journal article" date="2014" name="Int. J. Syst. Evol. Microbiol.">
        <title>Complete genome of a new Firmicutes species belonging to the dominant human colonic microbiota ('Ruminococcus bicirculans') reveals two chromosomes and a selective capacity to utilize plant glucans.</title>
        <authorList>
            <consortium name="NISC Comparative Sequencing Program"/>
            <person name="Wegmann U."/>
            <person name="Louis P."/>
            <person name="Goesmann A."/>
            <person name="Henrissat B."/>
            <person name="Duncan S.H."/>
            <person name="Flint H.J."/>
        </authorList>
    </citation>
    <scope>NUCLEOTIDE SEQUENCE</scope>
    <source>
        <strain evidence="2">NBRC 105001</strain>
    </source>
</reference>
<name>A0A2S7X6L2_9GAMM</name>
<keyword evidence="5" id="KW-1185">Reference proteome</keyword>
<sequence length="180" mass="20379">MKRLLLSAILITSSFSSFANESIFESERWKEIKLDSSEDPYWAHLDLVCNEKLTGSRPPKISDLIAFSEAFKNEYDRPKLYTFLRETFGFADSNDPQIQSTFELNGRHQTISLPFYFHDSISHYNPTTLVSIAKNEDDKLVANLALVDATGWRSDLITLAPSLGEAKVFCILGDESTETN</sequence>
<organism evidence="3 4">
    <name type="scientific">Aliivibrio sifiae</name>
    <dbReference type="NCBI Taxonomy" id="566293"/>
    <lineage>
        <taxon>Bacteria</taxon>
        <taxon>Pseudomonadati</taxon>
        <taxon>Pseudomonadota</taxon>
        <taxon>Gammaproteobacteria</taxon>
        <taxon>Vibrionales</taxon>
        <taxon>Vibrionaceae</taxon>
        <taxon>Aliivibrio</taxon>
    </lineage>
</organism>
<reference evidence="3 4" key="2">
    <citation type="submission" date="2016-12" db="EMBL/GenBank/DDBJ databases">
        <title>Diversity of luminous bacteria.</title>
        <authorList>
            <person name="Yoshizawa S."/>
            <person name="Kogure K."/>
        </authorList>
    </citation>
    <scope>NUCLEOTIDE SEQUENCE [LARGE SCALE GENOMIC DNA]</scope>
    <source>
        <strain evidence="3 4">NBRC 105001</strain>
    </source>
</reference>
<feature type="chain" id="PRO_5015685136" evidence="1">
    <location>
        <begin position="20"/>
        <end position="180"/>
    </location>
</feature>
<dbReference type="Proteomes" id="UP001156660">
    <property type="component" value="Unassembled WGS sequence"/>
</dbReference>
<proteinExistence type="predicted"/>